<reference evidence="6 7" key="1">
    <citation type="journal article" date="2015" name="Nature">
        <title>rRNA introns, odd ribosomes, and small enigmatic genomes across a large radiation of phyla.</title>
        <authorList>
            <person name="Brown C.T."/>
            <person name="Hug L.A."/>
            <person name="Thomas B.C."/>
            <person name="Sharon I."/>
            <person name="Castelle C.J."/>
            <person name="Singh A."/>
            <person name="Wilkins M.J."/>
            <person name="Williams K.H."/>
            <person name="Banfield J.F."/>
        </authorList>
    </citation>
    <scope>NUCLEOTIDE SEQUENCE [LARGE SCALE GENOMIC DNA]</scope>
</reference>
<evidence type="ECO:0000313" key="7">
    <source>
        <dbReference type="Proteomes" id="UP000033949"/>
    </source>
</evidence>
<dbReference type="Gene3D" id="1.20.120.1630">
    <property type="match status" value="1"/>
</dbReference>
<comment type="subcellular location">
    <subcellularLocation>
        <location evidence="1">Endomembrane system</location>
        <topology evidence="1">Multi-pass membrane protein</topology>
    </subcellularLocation>
</comment>
<evidence type="ECO:0000256" key="3">
    <source>
        <dbReference type="ARBA" id="ARBA00022989"/>
    </source>
</evidence>
<protein>
    <recommendedName>
        <fullName evidence="8">Isoprenylcysteine carboxyl methyltransferase</fullName>
    </recommendedName>
</protein>
<proteinExistence type="predicted"/>
<name>A0A0G0XGA4_9BACT</name>
<evidence type="ECO:0008006" key="8">
    <source>
        <dbReference type="Google" id="ProtNLM"/>
    </source>
</evidence>
<feature type="transmembrane region" description="Helical" evidence="5">
    <location>
        <begin position="48"/>
        <end position="67"/>
    </location>
</feature>
<keyword evidence="2 5" id="KW-0812">Transmembrane</keyword>
<evidence type="ECO:0000313" key="6">
    <source>
        <dbReference type="EMBL" id="KKS23457.1"/>
    </source>
</evidence>
<dbReference type="UniPathway" id="UPA00378"/>
<organism evidence="6 7">
    <name type="scientific">Candidatus Nomurabacteria bacterium GW2011_GWC2_41_8</name>
    <dbReference type="NCBI Taxonomy" id="1618755"/>
    <lineage>
        <taxon>Bacteria</taxon>
        <taxon>Candidatus Nomuraibacteriota</taxon>
    </lineage>
</organism>
<dbReference type="EMBL" id="LCCC01000029">
    <property type="protein sequence ID" value="KKS23457.1"/>
    <property type="molecule type" value="Genomic_DNA"/>
</dbReference>
<comment type="caution">
    <text evidence="6">The sequence shown here is derived from an EMBL/GenBank/DDBJ whole genome shotgun (WGS) entry which is preliminary data.</text>
</comment>
<keyword evidence="3 5" id="KW-1133">Transmembrane helix</keyword>
<evidence type="ECO:0000256" key="1">
    <source>
        <dbReference type="ARBA" id="ARBA00004127"/>
    </source>
</evidence>
<accession>A0A0G0XGA4</accession>
<feature type="transmembrane region" description="Helical" evidence="5">
    <location>
        <begin position="102"/>
        <end position="127"/>
    </location>
</feature>
<dbReference type="InterPro" id="IPR007318">
    <property type="entry name" value="Phopholipid_MeTrfase"/>
</dbReference>
<feature type="transmembrane region" description="Helical" evidence="5">
    <location>
        <begin position="22"/>
        <end position="41"/>
    </location>
</feature>
<dbReference type="PATRIC" id="fig|1618755.3.peg.492"/>
<keyword evidence="4 5" id="KW-0472">Membrane</keyword>
<dbReference type="Proteomes" id="UP000033949">
    <property type="component" value="Unassembled WGS sequence"/>
</dbReference>
<evidence type="ECO:0000256" key="5">
    <source>
        <dbReference type="SAM" id="Phobius"/>
    </source>
</evidence>
<dbReference type="Pfam" id="PF04191">
    <property type="entry name" value="PEMT"/>
    <property type="match status" value="1"/>
</dbReference>
<dbReference type="AlphaFoldDB" id="A0A0G0XGA4"/>
<sequence length="156" mass="18104">MENHNKNYPEKQSVHKILAHSYSAYFLFFLISVCLDLIFNFKISSSPFVAFLGAFFLVIGTFLILWAQKTSRNLKKENVSKETFYHGPYCFTRTPTHFGLSFLMLGFGMIANAFFVVVFAVFSFIVAKFFFLGKEEKILAEKYGAPYLEYKKMVKF</sequence>
<evidence type="ECO:0000256" key="2">
    <source>
        <dbReference type="ARBA" id="ARBA00022692"/>
    </source>
</evidence>
<evidence type="ECO:0000256" key="4">
    <source>
        <dbReference type="ARBA" id="ARBA00023136"/>
    </source>
</evidence>
<gene>
    <name evidence="6" type="ORF">UU82_C0029G0004</name>
</gene>
<dbReference type="GO" id="GO:0012505">
    <property type="term" value="C:endomembrane system"/>
    <property type="evidence" value="ECO:0007669"/>
    <property type="project" value="UniProtKB-SubCell"/>
</dbReference>